<proteinExistence type="predicted"/>
<organism evidence="1 2">
    <name type="scientific">Hyalomma asiaticum</name>
    <name type="common">Tick</name>
    <dbReference type="NCBI Taxonomy" id="266040"/>
    <lineage>
        <taxon>Eukaryota</taxon>
        <taxon>Metazoa</taxon>
        <taxon>Ecdysozoa</taxon>
        <taxon>Arthropoda</taxon>
        <taxon>Chelicerata</taxon>
        <taxon>Arachnida</taxon>
        <taxon>Acari</taxon>
        <taxon>Parasitiformes</taxon>
        <taxon>Ixodida</taxon>
        <taxon>Ixodoidea</taxon>
        <taxon>Ixodidae</taxon>
        <taxon>Hyalomminae</taxon>
        <taxon>Hyalomma</taxon>
    </lineage>
</organism>
<dbReference type="Proteomes" id="UP000821845">
    <property type="component" value="Chromosome 4"/>
</dbReference>
<protein>
    <submittedName>
        <fullName evidence="1">Uncharacterized protein</fullName>
    </submittedName>
</protein>
<sequence>MVARAEQYTEAHGWQNFSKGASATEKPKTTFKQPIQNSDLQPPAGTKRQPEKYCFLCSRSGHSTETCRVSNSNKGDTRKNRVKYVANQVIPLGSAGREARRT</sequence>
<accession>A0ACB7SES9</accession>
<gene>
    <name evidence="1" type="ORF">HPB50_013742</name>
</gene>
<keyword evidence="2" id="KW-1185">Reference proteome</keyword>
<comment type="caution">
    <text evidence="1">The sequence shown here is derived from an EMBL/GenBank/DDBJ whole genome shotgun (WGS) entry which is preliminary data.</text>
</comment>
<name>A0ACB7SES9_HYAAI</name>
<evidence type="ECO:0000313" key="2">
    <source>
        <dbReference type="Proteomes" id="UP000821845"/>
    </source>
</evidence>
<evidence type="ECO:0000313" key="1">
    <source>
        <dbReference type="EMBL" id="KAH6933233.1"/>
    </source>
</evidence>
<reference evidence="1" key="1">
    <citation type="submission" date="2020-05" db="EMBL/GenBank/DDBJ databases">
        <title>Large-scale comparative analyses of tick genomes elucidate their genetic diversity and vector capacities.</title>
        <authorList>
            <person name="Jia N."/>
            <person name="Wang J."/>
            <person name="Shi W."/>
            <person name="Du L."/>
            <person name="Sun Y."/>
            <person name="Zhan W."/>
            <person name="Jiang J."/>
            <person name="Wang Q."/>
            <person name="Zhang B."/>
            <person name="Ji P."/>
            <person name="Sakyi L.B."/>
            <person name="Cui X."/>
            <person name="Yuan T."/>
            <person name="Jiang B."/>
            <person name="Yang W."/>
            <person name="Lam T.T.-Y."/>
            <person name="Chang Q."/>
            <person name="Ding S."/>
            <person name="Wang X."/>
            <person name="Zhu J."/>
            <person name="Ruan X."/>
            <person name="Zhao L."/>
            <person name="Wei J."/>
            <person name="Que T."/>
            <person name="Du C."/>
            <person name="Cheng J."/>
            <person name="Dai P."/>
            <person name="Han X."/>
            <person name="Huang E."/>
            <person name="Gao Y."/>
            <person name="Liu J."/>
            <person name="Shao H."/>
            <person name="Ye R."/>
            <person name="Li L."/>
            <person name="Wei W."/>
            <person name="Wang X."/>
            <person name="Wang C."/>
            <person name="Yang T."/>
            <person name="Huo Q."/>
            <person name="Li W."/>
            <person name="Guo W."/>
            <person name="Chen H."/>
            <person name="Zhou L."/>
            <person name="Ni X."/>
            <person name="Tian J."/>
            <person name="Zhou Y."/>
            <person name="Sheng Y."/>
            <person name="Liu T."/>
            <person name="Pan Y."/>
            <person name="Xia L."/>
            <person name="Li J."/>
            <person name="Zhao F."/>
            <person name="Cao W."/>
        </authorList>
    </citation>
    <scope>NUCLEOTIDE SEQUENCE</scope>
    <source>
        <strain evidence="1">Hyas-2018</strain>
    </source>
</reference>
<dbReference type="EMBL" id="CM023484">
    <property type="protein sequence ID" value="KAH6933233.1"/>
    <property type="molecule type" value="Genomic_DNA"/>
</dbReference>